<keyword evidence="9" id="KW-0413">Isomerase</keyword>
<comment type="subunit">
    <text evidence="4">Homodimer.</text>
</comment>
<dbReference type="NCBIfam" id="NF004076">
    <property type="entry name" value="PRK05581.1-4"/>
    <property type="match status" value="1"/>
</dbReference>
<dbReference type="GO" id="GO:0006163">
    <property type="term" value="P:purine nucleotide metabolic process"/>
    <property type="evidence" value="ECO:0007669"/>
    <property type="project" value="UniProtKB-ARBA"/>
</dbReference>
<organism evidence="11 12">
    <name type="scientific">Aerococcus urinaehominis</name>
    <dbReference type="NCBI Taxonomy" id="128944"/>
    <lineage>
        <taxon>Bacteria</taxon>
        <taxon>Bacillati</taxon>
        <taxon>Bacillota</taxon>
        <taxon>Bacilli</taxon>
        <taxon>Lactobacillales</taxon>
        <taxon>Aerococcaceae</taxon>
        <taxon>Aerococcus</taxon>
    </lineage>
</organism>
<dbReference type="GO" id="GO:0046872">
    <property type="term" value="F:metal ion binding"/>
    <property type="evidence" value="ECO:0007669"/>
    <property type="project" value="UniProtKB-KW"/>
</dbReference>
<dbReference type="FunFam" id="3.20.20.70:FF:000191">
    <property type="entry name" value="ribulose-phosphate 3-epimerase isoform X2"/>
    <property type="match status" value="1"/>
</dbReference>
<dbReference type="GO" id="GO:0005975">
    <property type="term" value="P:carbohydrate metabolic process"/>
    <property type="evidence" value="ECO:0007669"/>
    <property type="project" value="InterPro"/>
</dbReference>
<dbReference type="OrthoDB" id="1645589at2"/>
<keyword evidence="10" id="KW-0119">Carbohydrate metabolism</keyword>
<dbReference type="EMBL" id="CP014163">
    <property type="protein sequence ID" value="AMB99898.1"/>
    <property type="molecule type" value="Genomic_DNA"/>
</dbReference>
<protein>
    <submittedName>
        <fullName evidence="11">Uncharacterized protein</fullName>
    </submittedName>
</protein>
<evidence type="ECO:0000256" key="7">
    <source>
        <dbReference type="ARBA" id="ARBA00023004"/>
    </source>
</evidence>
<dbReference type="GO" id="GO:0046496">
    <property type="term" value="P:nicotinamide nucleotide metabolic process"/>
    <property type="evidence" value="ECO:0007669"/>
    <property type="project" value="UniProtKB-ARBA"/>
</dbReference>
<dbReference type="GO" id="GO:1901135">
    <property type="term" value="P:carbohydrate derivative metabolic process"/>
    <property type="evidence" value="ECO:0007669"/>
    <property type="project" value="UniProtKB-ARBA"/>
</dbReference>
<evidence type="ECO:0000256" key="2">
    <source>
        <dbReference type="ARBA" id="ARBA00001947"/>
    </source>
</evidence>
<name>A0A0X8FM77_9LACT</name>
<evidence type="ECO:0000256" key="3">
    <source>
        <dbReference type="ARBA" id="ARBA00001954"/>
    </source>
</evidence>
<keyword evidence="8" id="KW-0464">Manganese</keyword>
<evidence type="ECO:0000256" key="6">
    <source>
        <dbReference type="ARBA" id="ARBA00022833"/>
    </source>
</evidence>
<dbReference type="SUPFAM" id="SSF51366">
    <property type="entry name" value="Ribulose-phoshate binding barrel"/>
    <property type="match status" value="1"/>
</dbReference>
<dbReference type="GO" id="GO:0006091">
    <property type="term" value="P:generation of precursor metabolites and energy"/>
    <property type="evidence" value="ECO:0007669"/>
    <property type="project" value="UniProtKB-ARBA"/>
</dbReference>
<evidence type="ECO:0000313" key="12">
    <source>
        <dbReference type="Proteomes" id="UP000062260"/>
    </source>
</evidence>
<evidence type="ECO:0000256" key="8">
    <source>
        <dbReference type="ARBA" id="ARBA00023211"/>
    </source>
</evidence>
<evidence type="ECO:0000313" key="11">
    <source>
        <dbReference type="EMBL" id="AMB99898.1"/>
    </source>
</evidence>
<dbReference type="Proteomes" id="UP000062260">
    <property type="component" value="Chromosome"/>
</dbReference>
<evidence type="ECO:0000256" key="9">
    <source>
        <dbReference type="ARBA" id="ARBA00023235"/>
    </source>
</evidence>
<keyword evidence="12" id="KW-1185">Reference proteome</keyword>
<dbReference type="Pfam" id="PF00834">
    <property type="entry name" value="Ribul_P_3_epim"/>
    <property type="match status" value="1"/>
</dbReference>
<proteinExistence type="predicted"/>
<dbReference type="PANTHER" id="PTHR11749">
    <property type="entry name" value="RIBULOSE-5-PHOSPHATE-3-EPIMERASE"/>
    <property type="match status" value="1"/>
</dbReference>
<gene>
    <name evidence="11" type="ORF">AWM75_07915</name>
</gene>
<comment type="cofactor">
    <cofactor evidence="3">
        <name>Fe(2+)</name>
        <dbReference type="ChEBI" id="CHEBI:29033"/>
    </cofactor>
</comment>
<comment type="cofactor">
    <cofactor evidence="2">
        <name>Zn(2+)</name>
        <dbReference type="ChEBI" id="CHEBI:29105"/>
    </cofactor>
</comment>
<dbReference type="KEGG" id="auh:AWM75_07915"/>
<dbReference type="InterPro" id="IPR000056">
    <property type="entry name" value="Ribul_P_3_epim-like"/>
</dbReference>
<keyword evidence="5" id="KW-0479">Metal-binding</keyword>
<dbReference type="InterPro" id="IPR011060">
    <property type="entry name" value="RibuloseP-bd_barrel"/>
</dbReference>
<sequence length="220" mass="24730">MIIAPSLLNSKLYEFKKNIKIFREYHINELHIDIMDGCFVPDQANGPKLIQDIRPLTDLLFDVHLMIDKPEEKIANYLKVGADSITFHIEATSDAMYIINTIKEAKVEAGIAVNPGTSLYSIIEILPYVDRVLVMTANPGRSGERFHDGAVDKIKKLSELRENSDYQFIIQADGKVDKSVVRDLEKAGCDHIVSGGYIFNSDSPGKQIDKLQKEMKAYGK</sequence>
<comment type="cofactor">
    <cofactor evidence="1">
        <name>Mn(2+)</name>
        <dbReference type="ChEBI" id="CHEBI:29035"/>
    </cofactor>
</comment>
<dbReference type="RefSeq" id="WP_067980566.1">
    <property type="nucleotide sequence ID" value="NZ_CP014163.1"/>
</dbReference>
<dbReference type="GO" id="GO:0016857">
    <property type="term" value="F:racemase and epimerase activity, acting on carbohydrates and derivatives"/>
    <property type="evidence" value="ECO:0007669"/>
    <property type="project" value="InterPro"/>
</dbReference>
<keyword evidence="6" id="KW-0862">Zinc</keyword>
<accession>A0A0X8FM77</accession>
<dbReference type="AlphaFoldDB" id="A0A0X8FM77"/>
<dbReference type="Gene3D" id="3.20.20.70">
    <property type="entry name" value="Aldolase class I"/>
    <property type="match status" value="1"/>
</dbReference>
<dbReference type="InterPro" id="IPR013785">
    <property type="entry name" value="Aldolase_TIM"/>
</dbReference>
<reference evidence="12" key="2">
    <citation type="submission" date="2016-01" db="EMBL/GenBank/DDBJ databases">
        <title>Six Aerococcus type strain genome sequencing and assembly using PacBio and Illumina Hiseq.</title>
        <authorList>
            <person name="Carkaci D."/>
            <person name="Dargis R."/>
            <person name="Nielsen X.C."/>
            <person name="Skovgaard O."/>
            <person name="Fuursted K."/>
            <person name="Christensen J.J."/>
        </authorList>
    </citation>
    <scope>NUCLEOTIDE SEQUENCE [LARGE SCALE GENOMIC DNA]</scope>
    <source>
        <strain evidence="12">CCUG42038B</strain>
    </source>
</reference>
<reference evidence="11 12" key="1">
    <citation type="journal article" date="2016" name="Genome Announc.">
        <title>Complete Genome Sequences of Aerococcus christensenii CCUG 28831T, Aerococcus sanguinicola CCUG 43001T, Aerococcus urinae CCUG 36881T, Aerococcus urinaeequi CCUG 28094T, Aerococcus urinaehominis CCUG 42038 BT, and Aerococcus viridans CCUG 4311T.</title>
        <authorList>
            <person name="Carkaci D."/>
            <person name="Dargis R."/>
            <person name="Nielsen X.C."/>
            <person name="Skovgaard O."/>
            <person name="Fuursted K."/>
            <person name="Christensen J.J."/>
        </authorList>
    </citation>
    <scope>NUCLEOTIDE SEQUENCE [LARGE SCALE GENOMIC DNA]</scope>
    <source>
        <strain evidence="11 12">CCUG42038B</strain>
    </source>
</reference>
<dbReference type="CDD" id="cd00429">
    <property type="entry name" value="RPE"/>
    <property type="match status" value="1"/>
</dbReference>
<evidence type="ECO:0000256" key="4">
    <source>
        <dbReference type="ARBA" id="ARBA00011738"/>
    </source>
</evidence>
<evidence type="ECO:0000256" key="10">
    <source>
        <dbReference type="ARBA" id="ARBA00023277"/>
    </source>
</evidence>
<evidence type="ECO:0000256" key="5">
    <source>
        <dbReference type="ARBA" id="ARBA00022723"/>
    </source>
</evidence>
<dbReference type="STRING" id="128944.AWM75_07915"/>
<keyword evidence="7" id="KW-0408">Iron</keyword>
<evidence type="ECO:0000256" key="1">
    <source>
        <dbReference type="ARBA" id="ARBA00001936"/>
    </source>
</evidence>